<dbReference type="AlphaFoldDB" id="A0A645C6P5"/>
<organism evidence="1">
    <name type="scientific">bioreactor metagenome</name>
    <dbReference type="NCBI Taxonomy" id="1076179"/>
    <lineage>
        <taxon>unclassified sequences</taxon>
        <taxon>metagenomes</taxon>
        <taxon>ecological metagenomes</taxon>
    </lineage>
</organism>
<name>A0A645C6P5_9ZZZZ</name>
<sequence>MSSIRICIGHDNDFLIITVSIIKIVADAGSQSMNDGIQFLVLLNIRYLGSFGV</sequence>
<comment type="caution">
    <text evidence="1">The sequence shown here is derived from an EMBL/GenBank/DDBJ whole genome shotgun (WGS) entry which is preliminary data.</text>
</comment>
<reference evidence="1" key="1">
    <citation type="submission" date="2019-08" db="EMBL/GenBank/DDBJ databases">
        <authorList>
            <person name="Kucharzyk K."/>
            <person name="Murdoch R.W."/>
            <person name="Higgins S."/>
            <person name="Loffler F."/>
        </authorList>
    </citation>
    <scope>NUCLEOTIDE SEQUENCE</scope>
</reference>
<gene>
    <name evidence="1" type="ORF">SDC9_120332</name>
</gene>
<protein>
    <submittedName>
        <fullName evidence="1">Uncharacterized protein</fullName>
    </submittedName>
</protein>
<evidence type="ECO:0000313" key="1">
    <source>
        <dbReference type="EMBL" id="MPM73352.1"/>
    </source>
</evidence>
<accession>A0A645C6P5</accession>
<dbReference type="EMBL" id="VSSQ01025304">
    <property type="protein sequence ID" value="MPM73352.1"/>
    <property type="molecule type" value="Genomic_DNA"/>
</dbReference>
<proteinExistence type="predicted"/>